<evidence type="ECO:0000313" key="1">
    <source>
        <dbReference type="EMBL" id="GEZ45613.1"/>
    </source>
</evidence>
<reference evidence="1" key="1">
    <citation type="journal article" date="2019" name="Sci. Rep.">
        <title>Draft genome of Tanacetum cinerariifolium, the natural source of mosquito coil.</title>
        <authorList>
            <person name="Yamashiro T."/>
            <person name="Shiraishi A."/>
            <person name="Satake H."/>
            <person name="Nakayama K."/>
        </authorList>
    </citation>
    <scope>NUCLEOTIDE SEQUENCE</scope>
</reference>
<dbReference type="AlphaFoldDB" id="A0A699IE60"/>
<dbReference type="EMBL" id="BKCJ010281061">
    <property type="protein sequence ID" value="GEZ45613.1"/>
    <property type="molecule type" value="Genomic_DNA"/>
</dbReference>
<dbReference type="CDD" id="cd09272">
    <property type="entry name" value="RNase_HI_RT_Ty1"/>
    <property type="match status" value="1"/>
</dbReference>
<dbReference type="PANTHER" id="PTHR11439:SF467">
    <property type="entry name" value="INTEGRASE CATALYTIC DOMAIN-CONTAINING PROTEIN"/>
    <property type="match status" value="1"/>
</dbReference>
<comment type="caution">
    <text evidence="1">The sequence shown here is derived from an EMBL/GenBank/DDBJ whole genome shotgun (WGS) entry which is preliminary data.</text>
</comment>
<proteinExistence type="predicted"/>
<organism evidence="1">
    <name type="scientific">Tanacetum cinerariifolium</name>
    <name type="common">Dalmatian daisy</name>
    <name type="synonym">Chrysanthemum cinerariifolium</name>
    <dbReference type="NCBI Taxonomy" id="118510"/>
    <lineage>
        <taxon>Eukaryota</taxon>
        <taxon>Viridiplantae</taxon>
        <taxon>Streptophyta</taxon>
        <taxon>Embryophyta</taxon>
        <taxon>Tracheophyta</taxon>
        <taxon>Spermatophyta</taxon>
        <taxon>Magnoliopsida</taxon>
        <taxon>eudicotyledons</taxon>
        <taxon>Gunneridae</taxon>
        <taxon>Pentapetalae</taxon>
        <taxon>asterids</taxon>
        <taxon>campanulids</taxon>
        <taxon>Asterales</taxon>
        <taxon>Asteraceae</taxon>
        <taxon>Asteroideae</taxon>
        <taxon>Anthemideae</taxon>
        <taxon>Anthemidinae</taxon>
        <taxon>Tanacetum</taxon>
    </lineage>
</organism>
<name>A0A699IE60_TANCI</name>
<accession>A0A699IE60</accession>
<gene>
    <name evidence="1" type="ORF">Tci_517586</name>
</gene>
<protein>
    <submittedName>
        <fullName evidence="1">Retrovirus-related Pol polyprotein from transposon TNT 1-94</fullName>
    </submittedName>
</protein>
<dbReference type="PANTHER" id="PTHR11439">
    <property type="entry name" value="GAG-POL-RELATED RETROTRANSPOSON"/>
    <property type="match status" value="1"/>
</dbReference>
<sequence>MSNPRREHVKAVNWLLHYLKRTSKANLYFCRKHVVLEGFSDSDYGGLLDSGKSTTGYVFTVEGTIVTWMSRIQKCVTVSTTKAEYRATVEVGKELKILGAKNPTDMLTKVVTTKKWNLCANSTGLRDD</sequence>